<organism evidence="4 5">
    <name type="scientific">Gossypium stocksii</name>
    <dbReference type="NCBI Taxonomy" id="47602"/>
    <lineage>
        <taxon>Eukaryota</taxon>
        <taxon>Viridiplantae</taxon>
        <taxon>Streptophyta</taxon>
        <taxon>Embryophyta</taxon>
        <taxon>Tracheophyta</taxon>
        <taxon>Spermatophyta</taxon>
        <taxon>Magnoliopsida</taxon>
        <taxon>eudicotyledons</taxon>
        <taxon>Gunneridae</taxon>
        <taxon>Pentapetalae</taxon>
        <taxon>rosids</taxon>
        <taxon>malvids</taxon>
        <taxon>Malvales</taxon>
        <taxon>Malvaceae</taxon>
        <taxon>Malvoideae</taxon>
        <taxon>Gossypium</taxon>
    </lineage>
</organism>
<keyword evidence="5" id="KW-1185">Reference proteome</keyword>
<sequence>MRMSCNGCRVLRKGCSQNCIIRPCLQWIKSPDSQANATLFLAKFYGRAGLLNLIEAGPENLRPAIFMSLLYEACGRVVNPVYGSVGMLWSRSWVECQAAVDAVLKGSQITETSSESLAQQSISPLKTYDIRHVFKDPNTSDIDKVKSRTSLKRSATKSKRHVDSKEDESMFSVETEEGSLVTQTKEGPLLKLGNQTEEIADISSALRVGALLQQEVGSKQWSLWCFVVTTRSRLQGSGVIARRIICLDFRVVDSCSSCKAVLMTLKRHSWRFQDLVVPPRRWAEGRKARVSFWDMLMGFSMEANRSTKALTEEDIELFESSVYTKTIEGIPLITFLERIMDQSVTIKLLGRNPSLFLGNVDGISDGSKSFNEGIN</sequence>
<dbReference type="Pfam" id="PF03195">
    <property type="entry name" value="LOB"/>
    <property type="match status" value="1"/>
</dbReference>
<dbReference type="AlphaFoldDB" id="A0A9D4AJ68"/>
<accession>A0A9D4AJ68</accession>
<dbReference type="OrthoDB" id="1922547at2759"/>
<feature type="domain" description="LOB" evidence="3">
    <location>
        <begin position="3"/>
        <end position="109"/>
    </location>
</feature>
<feature type="region of interest" description="Disordered" evidence="2">
    <location>
        <begin position="153"/>
        <end position="177"/>
    </location>
</feature>
<gene>
    <name evidence="4" type="ORF">J1N35_006059</name>
</gene>
<comment type="caution">
    <text evidence="4">The sequence shown here is derived from an EMBL/GenBank/DDBJ whole genome shotgun (WGS) entry which is preliminary data.</text>
</comment>
<dbReference type="PANTHER" id="PTHR31304:SF64">
    <property type="entry name" value="LOB DOMAIN-CONTAINING PROTEIN 42"/>
    <property type="match status" value="1"/>
</dbReference>
<dbReference type="InterPro" id="IPR004883">
    <property type="entry name" value="LOB"/>
</dbReference>
<dbReference type="EMBL" id="JAIQCV010000002">
    <property type="protein sequence ID" value="KAH1122899.1"/>
    <property type="molecule type" value="Genomic_DNA"/>
</dbReference>
<name>A0A9D4AJ68_9ROSI</name>
<protein>
    <recommendedName>
        <fullName evidence="3">LOB domain-containing protein</fullName>
    </recommendedName>
</protein>
<dbReference type="Proteomes" id="UP000828251">
    <property type="component" value="Unassembled WGS sequence"/>
</dbReference>
<evidence type="ECO:0000256" key="2">
    <source>
        <dbReference type="SAM" id="MobiDB-lite"/>
    </source>
</evidence>
<comment type="similarity">
    <text evidence="1">Belongs to the LOB domain-containing protein family.</text>
</comment>
<proteinExistence type="inferred from homology"/>
<dbReference type="PANTHER" id="PTHR31304">
    <property type="entry name" value="LOB DOMAIN-CONTAINING PROTEIN 38"/>
    <property type="match status" value="1"/>
</dbReference>
<dbReference type="PROSITE" id="PS50891">
    <property type="entry name" value="LOB"/>
    <property type="match status" value="1"/>
</dbReference>
<evidence type="ECO:0000259" key="3">
    <source>
        <dbReference type="PROSITE" id="PS50891"/>
    </source>
</evidence>
<evidence type="ECO:0000313" key="5">
    <source>
        <dbReference type="Proteomes" id="UP000828251"/>
    </source>
</evidence>
<dbReference type="GO" id="GO:0010468">
    <property type="term" value="P:regulation of gene expression"/>
    <property type="evidence" value="ECO:0007669"/>
    <property type="project" value="TreeGrafter"/>
</dbReference>
<evidence type="ECO:0000256" key="1">
    <source>
        <dbReference type="ARBA" id="ARBA00005474"/>
    </source>
</evidence>
<evidence type="ECO:0000313" key="4">
    <source>
        <dbReference type="EMBL" id="KAH1122899.1"/>
    </source>
</evidence>
<reference evidence="4 5" key="1">
    <citation type="journal article" date="2021" name="Plant Biotechnol. J.">
        <title>Multi-omics assisted identification of the key and species-specific regulatory components of drought-tolerant mechanisms in Gossypium stocksii.</title>
        <authorList>
            <person name="Yu D."/>
            <person name="Ke L."/>
            <person name="Zhang D."/>
            <person name="Wu Y."/>
            <person name="Sun Y."/>
            <person name="Mei J."/>
            <person name="Sun J."/>
            <person name="Sun Y."/>
        </authorList>
    </citation>
    <scope>NUCLEOTIDE SEQUENCE [LARGE SCALE GENOMIC DNA]</scope>
    <source>
        <strain evidence="5">cv. E1</strain>
        <tissue evidence="4">Leaf</tissue>
    </source>
</reference>